<keyword evidence="1" id="KW-0472">Membrane</keyword>
<organism evidence="2 3">
    <name type="scientific">Gossypium darwinii</name>
    <name type="common">Darwin's cotton</name>
    <name type="synonym">Gossypium barbadense var. darwinii</name>
    <dbReference type="NCBI Taxonomy" id="34276"/>
    <lineage>
        <taxon>Eukaryota</taxon>
        <taxon>Viridiplantae</taxon>
        <taxon>Streptophyta</taxon>
        <taxon>Embryophyta</taxon>
        <taxon>Tracheophyta</taxon>
        <taxon>Spermatophyta</taxon>
        <taxon>Magnoliopsida</taxon>
        <taxon>eudicotyledons</taxon>
        <taxon>Gunneridae</taxon>
        <taxon>Pentapetalae</taxon>
        <taxon>rosids</taxon>
        <taxon>malvids</taxon>
        <taxon>Malvales</taxon>
        <taxon>Malvaceae</taxon>
        <taxon>Malvoideae</taxon>
        <taxon>Gossypium</taxon>
    </lineage>
</organism>
<keyword evidence="3" id="KW-1185">Reference proteome</keyword>
<sequence length="105" mass="12423">MPLQKTNPNPTRLSIAGPNHLLHHRRLDHLLHHRRTPLLRLIDKPKPSLSYFTHLLLSSHFIGSMLFDFCNRELKPELEKLLVEEFTIFCSSFTCYFIIIFTFGY</sequence>
<keyword evidence="1" id="KW-1133">Transmembrane helix</keyword>
<reference evidence="2 3" key="1">
    <citation type="submission" date="2019-06" db="EMBL/GenBank/DDBJ databases">
        <title>WGS assembly of Gossypium darwinii.</title>
        <authorList>
            <person name="Chen Z.J."/>
            <person name="Sreedasyam A."/>
            <person name="Ando A."/>
            <person name="Song Q."/>
            <person name="De L."/>
            <person name="Hulse-Kemp A."/>
            <person name="Ding M."/>
            <person name="Ye W."/>
            <person name="Kirkbride R."/>
            <person name="Jenkins J."/>
            <person name="Plott C."/>
            <person name="Lovell J."/>
            <person name="Lin Y.-M."/>
            <person name="Vaughn R."/>
            <person name="Liu B."/>
            <person name="Li W."/>
            <person name="Simpson S."/>
            <person name="Scheffler B."/>
            <person name="Saski C."/>
            <person name="Grover C."/>
            <person name="Hu G."/>
            <person name="Conover J."/>
            <person name="Carlson J."/>
            <person name="Shu S."/>
            <person name="Boston L."/>
            <person name="Williams M."/>
            <person name="Peterson D."/>
            <person name="Mcgee K."/>
            <person name="Jones D."/>
            <person name="Wendel J."/>
            <person name="Stelly D."/>
            <person name="Grimwood J."/>
            <person name="Schmutz J."/>
        </authorList>
    </citation>
    <scope>NUCLEOTIDE SEQUENCE [LARGE SCALE GENOMIC DNA]</scope>
    <source>
        <strain evidence="2">1808015.09</strain>
    </source>
</reference>
<dbReference type="Proteomes" id="UP000323506">
    <property type="component" value="Chromosome A05"/>
</dbReference>
<keyword evidence="1" id="KW-0812">Transmembrane</keyword>
<evidence type="ECO:0000256" key="1">
    <source>
        <dbReference type="SAM" id="Phobius"/>
    </source>
</evidence>
<feature type="transmembrane region" description="Helical" evidence="1">
    <location>
        <begin position="81"/>
        <end position="103"/>
    </location>
</feature>
<name>A0A5D2GPE9_GOSDA</name>
<evidence type="ECO:0000313" key="3">
    <source>
        <dbReference type="Proteomes" id="UP000323506"/>
    </source>
</evidence>
<dbReference type="AlphaFoldDB" id="A0A5D2GPE9"/>
<dbReference type="EMBL" id="CM017692">
    <property type="protein sequence ID" value="TYH19985.1"/>
    <property type="molecule type" value="Genomic_DNA"/>
</dbReference>
<accession>A0A5D2GPE9</accession>
<protein>
    <submittedName>
        <fullName evidence="2">Uncharacterized protein</fullName>
    </submittedName>
</protein>
<gene>
    <name evidence="2" type="ORF">ES288_A05G396000v1</name>
</gene>
<proteinExistence type="predicted"/>
<evidence type="ECO:0000313" key="2">
    <source>
        <dbReference type="EMBL" id="TYH19985.1"/>
    </source>
</evidence>